<dbReference type="InterPro" id="IPR004369">
    <property type="entry name" value="Prolyl-tRNA_editing_YbaK/EbsC"/>
</dbReference>
<comment type="similarity">
    <text evidence="1 4">Belongs to the prolyl-tRNA editing family. YbaK/EbsC subfamily.</text>
</comment>
<name>A0ABM8GS67_9MICO</name>
<dbReference type="EC" id="4.2.-.-" evidence="4"/>
<dbReference type="PANTHER" id="PTHR30411">
    <property type="entry name" value="CYTOPLASMIC PROTEIN"/>
    <property type="match status" value="1"/>
</dbReference>
<dbReference type="EMBL" id="AP027732">
    <property type="protein sequence ID" value="BDZ51145.1"/>
    <property type="molecule type" value="Genomic_DNA"/>
</dbReference>
<proteinExistence type="inferred from homology"/>
<evidence type="ECO:0000313" key="7">
    <source>
        <dbReference type="Proteomes" id="UP001321486"/>
    </source>
</evidence>
<feature type="domain" description="YbaK/aminoacyl-tRNA synthetase-associated" evidence="5">
    <location>
        <begin position="26"/>
        <end position="138"/>
    </location>
</feature>
<evidence type="ECO:0000259" key="5">
    <source>
        <dbReference type="Pfam" id="PF04073"/>
    </source>
</evidence>
<keyword evidence="2 4" id="KW-0648">Protein biosynthesis</keyword>
<gene>
    <name evidence="6" type="ORF">GCM10025867_33860</name>
</gene>
<dbReference type="Proteomes" id="UP001321486">
    <property type="component" value="Chromosome"/>
</dbReference>
<dbReference type="Pfam" id="PF04073">
    <property type="entry name" value="tRNA_edit"/>
    <property type="match status" value="1"/>
</dbReference>
<dbReference type="PIRSF" id="PIRSF006181">
    <property type="entry name" value="EbsC_YbaK"/>
    <property type="match status" value="1"/>
</dbReference>
<dbReference type="InterPro" id="IPR007214">
    <property type="entry name" value="YbaK/aa-tRNA-synth-assoc-dom"/>
</dbReference>
<evidence type="ECO:0000256" key="3">
    <source>
        <dbReference type="ARBA" id="ARBA00023239"/>
    </source>
</evidence>
<protein>
    <recommendedName>
        <fullName evidence="4">Cys-tRNA(Pro)/Cys-tRNA(Cys) deacylase</fullName>
        <ecNumber evidence="4">4.2.-.-</ecNumber>
    </recommendedName>
</protein>
<evidence type="ECO:0000256" key="4">
    <source>
        <dbReference type="PIRNR" id="PIRNR006181"/>
    </source>
</evidence>
<dbReference type="Gene3D" id="3.90.960.10">
    <property type="entry name" value="YbaK/aminoacyl-tRNA synthetase-associated domain"/>
    <property type="match status" value="1"/>
</dbReference>
<dbReference type="PANTHER" id="PTHR30411:SF0">
    <property type="entry name" value="CYS-TRNA(PRO)_CYS-TRNA(CYS) DEACYLASE YBAK"/>
    <property type="match status" value="1"/>
</dbReference>
<evidence type="ECO:0000313" key="6">
    <source>
        <dbReference type="EMBL" id="BDZ51145.1"/>
    </source>
</evidence>
<accession>A0ABM8GS67</accession>
<organism evidence="6 7">
    <name type="scientific">Frondihabitans sucicola</name>
    <dbReference type="NCBI Taxonomy" id="1268041"/>
    <lineage>
        <taxon>Bacteria</taxon>
        <taxon>Bacillati</taxon>
        <taxon>Actinomycetota</taxon>
        <taxon>Actinomycetes</taxon>
        <taxon>Micrococcales</taxon>
        <taxon>Microbacteriaceae</taxon>
        <taxon>Frondihabitans</taxon>
    </lineage>
</organism>
<keyword evidence="3 4" id="KW-0456">Lyase</keyword>
<dbReference type="InterPro" id="IPR036754">
    <property type="entry name" value="YbaK/aa-tRNA-synt-asso_dom_sf"/>
</dbReference>
<evidence type="ECO:0000256" key="2">
    <source>
        <dbReference type="ARBA" id="ARBA00022917"/>
    </source>
</evidence>
<dbReference type="SUPFAM" id="SSF55826">
    <property type="entry name" value="YbaK/ProRS associated domain"/>
    <property type="match status" value="1"/>
</dbReference>
<evidence type="ECO:0000256" key="1">
    <source>
        <dbReference type="ARBA" id="ARBA00009798"/>
    </source>
</evidence>
<dbReference type="CDD" id="cd00002">
    <property type="entry name" value="YbaK_deacylase"/>
    <property type="match status" value="1"/>
</dbReference>
<sequence length="150" mass="15610">MALEAKGVAFTPHAYEHQDTATNFGEEAAAALGLDENRVFKTLIVQADAELVVAVVPVSGKLDVKALATLVGAKKATLADPALAARRTGYIVGGISPIGQKTALTTIVDESAELYDTVFVSGGRRGFDIELAPRDLAELTGARFAAIARA</sequence>
<dbReference type="NCBIfam" id="TIGR00011">
    <property type="entry name" value="YbaK_EbsC"/>
    <property type="match status" value="1"/>
</dbReference>
<keyword evidence="7" id="KW-1185">Reference proteome</keyword>
<reference evidence="7" key="1">
    <citation type="journal article" date="2019" name="Int. J. Syst. Evol. Microbiol.">
        <title>The Global Catalogue of Microorganisms (GCM) 10K type strain sequencing project: providing services to taxonomists for standard genome sequencing and annotation.</title>
        <authorList>
            <consortium name="The Broad Institute Genomics Platform"/>
            <consortium name="The Broad Institute Genome Sequencing Center for Infectious Disease"/>
            <person name="Wu L."/>
            <person name="Ma J."/>
        </authorList>
    </citation>
    <scope>NUCLEOTIDE SEQUENCE [LARGE SCALE GENOMIC DNA]</scope>
    <source>
        <strain evidence="7">NBRC 108728</strain>
    </source>
</reference>